<gene>
    <name evidence="2" type="ORF">G5V58_10660</name>
</gene>
<keyword evidence="3" id="KW-1185">Reference proteome</keyword>
<keyword evidence="1" id="KW-1133">Transmembrane helix</keyword>
<evidence type="ECO:0000256" key="1">
    <source>
        <dbReference type="SAM" id="Phobius"/>
    </source>
</evidence>
<dbReference type="PANTHER" id="PTHR36832:SF2">
    <property type="entry name" value="INTEGRAL MEMBRANE PROTEIN"/>
    <property type="match status" value="1"/>
</dbReference>
<keyword evidence="1" id="KW-0812">Transmembrane</keyword>
<dbReference type="Pfam" id="PF06182">
    <property type="entry name" value="ABC2_membrane_6"/>
    <property type="match status" value="1"/>
</dbReference>
<feature type="transmembrane region" description="Helical" evidence="1">
    <location>
        <begin position="180"/>
        <end position="203"/>
    </location>
</feature>
<dbReference type="EMBL" id="CP049257">
    <property type="protein sequence ID" value="QIG43159.1"/>
    <property type="molecule type" value="Genomic_DNA"/>
</dbReference>
<dbReference type="InterPro" id="IPR010390">
    <property type="entry name" value="ABC-2_transporter-like"/>
</dbReference>
<sequence>MSLHVAVATRSFRRYSTYTAATLAGIFTNCVFGVINALVLVAVWEQNPDAGGYDVRDAVTYVWLGQAMIMVIALWGGGSPTDLATRIKTGDVALDFYRPVGLLGWYLAADLGRAAFHLLSRALVPTVVGALLFDLRWPGGPWPAVAVAVSVVLALLVSFAIRFLVAMTTFWVLDDQGTAILASTAAVFFSGLTVPLVLFPGWFGTLARALPWASYVQAPADLWLGKHHGWGVVGTLGLQALWAGVLLGACAGLLRLAERKVVVQGG</sequence>
<dbReference type="AlphaFoldDB" id="A0A6G6WD64"/>
<accession>A0A6G6WD64</accession>
<name>A0A6G6WD64_9ACTN</name>
<proteinExistence type="predicted"/>
<protein>
    <submittedName>
        <fullName evidence="2">ABC transporter permease</fullName>
    </submittedName>
</protein>
<dbReference type="Proteomes" id="UP000502996">
    <property type="component" value="Chromosome"/>
</dbReference>
<feature type="transmembrane region" description="Helical" evidence="1">
    <location>
        <begin position="20"/>
        <end position="43"/>
    </location>
</feature>
<organism evidence="2 3">
    <name type="scientific">Nocardioides anomalus</name>
    <dbReference type="NCBI Taxonomy" id="2712223"/>
    <lineage>
        <taxon>Bacteria</taxon>
        <taxon>Bacillati</taxon>
        <taxon>Actinomycetota</taxon>
        <taxon>Actinomycetes</taxon>
        <taxon>Propionibacteriales</taxon>
        <taxon>Nocardioidaceae</taxon>
        <taxon>Nocardioides</taxon>
    </lineage>
</organism>
<feature type="transmembrane region" description="Helical" evidence="1">
    <location>
        <begin position="58"/>
        <end position="78"/>
    </location>
</feature>
<evidence type="ECO:0000313" key="3">
    <source>
        <dbReference type="Proteomes" id="UP000502996"/>
    </source>
</evidence>
<dbReference type="RefSeq" id="WP_165232132.1">
    <property type="nucleotide sequence ID" value="NZ_CP049257.1"/>
</dbReference>
<reference evidence="2 3" key="1">
    <citation type="submission" date="2020-02" db="EMBL/GenBank/DDBJ databases">
        <title>Full genome sequence of Nocardioides sp. R-3366.</title>
        <authorList>
            <person name="Im W.-T."/>
        </authorList>
    </citation>
    <scope>NUCLEOTIDE SEQUENCE [LARGE SCALE GENOMIC DNA]</scope>
    <source>
        <strain evidence="2 3">R-3366</strain>
    </source>
</reference>
<evidence type="ECO:0000313" key="2">
    <source>
        <dbReference type="EMBL" id="QIG43159.1"/>
    </source>
</evidence>
<dbReference type="KEGG" id="nano:G5V58_10660"/>
<feature type="transmembrane region" description="Helical" evidence="1">
    <location>
        <begin position="230"/>
        <end position="254"/>
    </location>
</feature>
<keyword evidence="1" id="KW-0472">Membrane</keyword>
<dbReference type="PANTHER" id="PTHR36832">
    <property type="entry name" value="SLR1174 PROTEIN-RELATED"/>
    <property type="match status" value="1"/>
</dbReference>
<feature type="transmembrane region" description="Helical" evidence="1">
    <location>
        <begin position="145"/>
        <end position="173"/>
    </location>
</feature>